<dbReference type="PANTHER" id="PTHR47345">
    <property type="entry name" value="CUT9-INTERACTING PROTEIN SCN1"/>
    <property type="match status" value="1"/>
</dbReference>
<dbReference type="EMBL" id="VIFY01000002">
    <property type="protein sequence ID" value="TQB77377.1"/>
    <property type="molecule type" value="Genomic_DNA"/>
</dbReference>
<gene>
    <name evidence="2" type="ORF">MPDQ_003015</name>
</gene>
<proteinExistence type="predicted"/>
<dbReference type="SUPFAM" id="SSF51556">
    <property type="entry name" value="Metallo-dependent hydrolases"/>
    <property type="match status" value="1"/>
</dbReference>
<dbReference type="InterPro" id="IPR032466">
    <property type="entry name" value="Metal_Hydrolase"/>
</dbReference>
<name>A0A507R7A9_MONPU</name>
<dbReference type="Pfam" id="PF01026">
    <property type="entry name" value="TatD_DNase"/>
    <property type="match status" value="1"/>
</dbReference>
<dbReference type="PANTHER" id="PTHR47345:SF1">
    <property type="entry name" value="CUT9-INTERACTING PROTEIN SCN1"/>
    <property type="match status" value="1"/>
</dbReference>
<dbReference type="InterPro" id="IPR001130">
    <property type="entry name" value="TatD-like"/>
</dbReference>
<evidence type="ECO:0008006" key="4">
    <source>
        <dbReference type="Google" id="ProtNLM"/>
    </source>
</evidence>
<dbReference type="GO" id="GO:0016788">
    <property type="term" value="F:hydrolase activity, acting on ester bonds"/>
    <property type="evidence" value="ECO:0007669"/>
    <property type="project" value="InterPro"/>
</dbReference>
<comment type="caution">
    <text evidence="2">The sequence shown here is derived from an EMBL/GenBank/DDBJ whole genome shotgun (WGS) entry which is preliminary data.</text>
</comment>
<evidence type="ECO:0000256" key="1">
    <source>
        <dbReference type="SAM" id="MobiDB-lite"/>
    </source>
</evidence>
<dbReference type="InterPro" id="IPR053044">
    <property type="entry name" value="Metallo-hydrolase/TatD-type"/>
</dbReference>
<dbReference type="AlphaFoldDB" id="A0A507R7A9"/>
<evidence type="ECO:0000313" key="3">
    <source>
        <dbReference type="Proteomes" id="UP000319663"/>
    </source>
</evidence>
<evidence type="ECO:0000313" key="2">
    <source>
        <dbReference type="EMBL" id="TQB77377.1"/>
    </source>
</evidence>
<protein>
    <recommendedName>
        <fullName evidence="4">Cut9 interacting protein Scn1</fullName>
    </recommendedName>
</protein>
<dbReference type="Gene3D" id="3.20.20.140">
    <property type="entry name" value="Metal-dependent hydrolases"/>
    <property type="match status" value="1"/>
</dbReference>
<accession>A0A507R7A9</accession>
<sequence>MNSIPEIAKMKATTLTIMATRGEDQDLVFETATSLLPTENKNGGEEPNQKQPQRIVPCFGWHPWFSYQLLDDIKEAKGEDTTTNTTSILPTVLKASHYRQVLTPSPTDPDFLSTLPPPKPLSQFIDETRKRLLTFPHALVGEIGLDRSFRLPTPWSGSEMENRDAQVTPGSREGRPLSPYKVQLAHQKMVLKAQLRLAGELHRAVSVHSVQAHGAVLEVLKELWAGHERRIMSKRERKREEEQAAHLGHIIDEGEGKTSLSSSFGSHVQQKSAPLPFPPRICMHSYSGPVEQLRLFLDPSVPADIYFSFSSVINLRGPSSRKVLDVIKALPEDRLLIESDLHTAGGQMDELLEDIARTVCDVRGWALEQGVRQLAENWKRFVFG</sequence>
<keyword evidence="3" id="KW-1185">Reference proteome</keyword>
<feature type="region of interest" description="Disordered" evidence="1">
    <location>
        <begin position="156"/>
        <end position="176"/>
    </location>
</feature>
<reference evidence="2 3" key="1">
    <citation type="submission" date="2019-06" db="EMBL/GenBank/DDBJ databases">
        <title>Wine fermentation using esterase from Monascus purpureus.</title>
        <authorList>
            <person name="Geng C."/>
            <person name="Zhang Y."/>
        </authorList>
    </citation>
    <scope>NUCLEOTIDE SEQUENCE [LARGE SCALE GENOMIC DNA]</scope>
    <source>
        <strain evidence="2">HQ1</strain>
    </source>
</reference>
<organism evidence="2 3">
    <name type="scientific">Monascus purpureus</name>
    <name type="common">Red mold</name>
    <name type="synonym">Monascus anka</name>
    <dbReference type="NCBI Taxonomy" id="5098"/>
    <lineage>
        <taxon>Eukaryota</taxon>
        <taxon>Fungi</taxon>
        <taxon>Dikarya</taxon>
        <taxon>Ascomycota</taxon>
        <taxon>Pezizomycotina</taxon>
        <taxon>Eurotiomycetes</taxon>
        <taxon>Eurotiomycetidae</taxon>
        <taxon>Eurotiales</taxon>
        <taxon>Aspergillaceae</taxon>
        <taxon>Monascus</taxon>
    </lineage>
</organism>
<dbReference type="Proteomes" id="UP000319663">
    <property type="component" value="Unassembled WGS sequence"/>
</dbReference>